<name>A0ABP0I6S1_9DINO</name>
<feature type="non-terminal residue" evidence="1">
    <location>
        <position position="1"/>
    </location>
</feature>
<keyword evidence="2" id="KW-1185">Reference proteome</keyword>
<dbReference type="InterPro" id="IPR012292">
    <property type="entry name" value="Globin/Proto"/>
</dbReference>
<dbReference type="EMBL" id="CAXAMN010002210">
    <property type="protein sequence ID" value="CAK8998279.1"/>
    <property type="molecule type" value="Genomic_DNA"/>
</dbReference>
<evidence type="ECO:0000313" key="1">
    <source>
        <dbReference type="EMBL" id="CAK8998279.1"/>
    </source>
</evidence>
<dbReference type="Proteomes" id="UP001642484">
    <property type="component" value="Unassembled WGS sequence"/>
</dbReference>
<dbReference type="SUPFAM" id="SSF46458">
    <property type="entry name" value="Globin-like"/>
    <property type="match status" value="1"/>
</dbReference>
<organism evidence="1 2">
    <name type="scientific">Durusdinium trenchii</name>
    <dbReference type="NCBI Taxonomy" id="1381693"/>
    <lineage>
        <taxon>Eukaryota</taxon>
        <taxon>Sar</taxon>
        <taxon>Alveolata</taxon>
        <taxon>Dinophyceae</taxon>
        <taxon>Suessiales</taxon>
        <taxon>Symbiodiniaceae</taxon>
        <taxon>Durusdinium</taxon>
    </lineage>
</organism>
<dbReference type="CDD" id="cd01040">
    <property type="entry name" value="Mb-like"/>
    <property type="match status" value="1"/>
</dbReference>
<dbReference type="InterPro" id="IPR009050">
    <property type="entry name" value="Globin-like_sf"/>
</dbReference>
<sequence>ALWPKVWLRIGAEACNMSFSGEDSGDTAEDSQLAGESFATTQDEEGMQDIDDGSSVVGGELEDEAISGEMNKYLSVYDQSFDKIQVPPDVIGECSEALQAFIVVQNNSREAAGEAIFNAIFEAAPSLQVMFKSPRPVMAQKFCAALLHLLNVAVKPGALKTAVETLGFQHLDVEVTVPRTDVFREAIFEIFEQELGPKFTTKARFGFQLLLNYTGGALIYIRREYASRIRIIQNRPSAAFGPVCPRLRASHVTSQAGGLPIRRQLELPTSAKSWPPQRRERDRRTRRWRMTLMQRLTWSWRR</sequence>
<protein>
    <submittedName>
        <fullName evidence="1">Uncharacterized protein</fullName>
    </submittedName>
</protein>
<accession>A0ABP0I6S1</accession>
<comment type="caution">
    <text evidence="1">The sequence shown here is derived from an EMBL/GenBank/DDBJ whole genome shotgun (WGS) entry which is preliminary data.</text>
</comment>
<gene>
    <name evidence="1" type="ORF">CCMP2556_LOCUS5187</name>
</gene>
<evidence type="ECO:0000313" key="2">
    <source>
        <dbReference type="Proteomes" id="UP001642484"/>
    </source>
</evidence>
<dbReference type="InterPro" id="IPR044399">
    <property type="entry name" value="Mb-like_M"/>
</dbReference>
<reference evidence="1 2" key="1">
    <citation type="submission" date="2024-02" db="EMBL/GenBank/DDBJ databases">
        <authorList>
            <person name="Chen Y."/>
            <person name="Shah S."/>
            <person name="Dougan E. K."/>
            <person name="Thang M."/>
            <person name="Chan C."/>
        </authorList>
    </citation>
    <scope>NUCLEOTIDE SEQUENCE [LARGE SCALE GENOMIC DNA]</scope>
</reference>
<dbReference type="Gene3D" id="1.10.490.10">
    <property type="entry name" value="Globins"/>
    <property type="match status" value="1"/>
</dbReference>
<proteinExistence type="predicted"/>